<sequence>MTRSDLDPQAVIDALELGDGIALEIWRALDEPGCAQDFIDEGMPQATVYRALDELHTACLIEETDSKLRPDTRRRCQYYIRPNDALTLRVVDDGSLVLTTHLRVDREIRREVDYYHDRR</sequence>
<dbReference type="KEGG" id="srub:C2R22_06015"/>
<protein>
    <submittedName>
        <fullName evidence="1">Uncharacterized protein</fullName>
    </submittedName>
</protein>
<dbReference type="RefSeq" id="WP_103424962.1">
    <property type="nucleotide sequence ID" value="NZ_CP026309.1"/>
</dbReference>
<reference evidence="1 2" key="1">
    <citation type="submission" date="2018-01" db="EMBL/GenBank/DDBJ databases">
        <title>Complete genome sequence of Salinigranum rubrum GX10T, an extremely halophilic archaeon isolated from a marine solar saltern.</title>
        <authorList>
            <person name="Han S."/>
        </authorList>
    </citation>
    <scope>NUCLEOTIDE SEQUENCE [LARGE SCALE GENOMIC DNA]</scope>
    <source>
        <strain evidence="1 2">GX10</strain>
    </source>
</reference>
<name>A0A2I8VHA7_9EURY</name>
<dbReference type="Proteomes" id="UP000236584">
    <property type="component" value="Chromosome"/>
</dbReference>
<proteinExistence type="predicted"/>
<evidence type="ECO:0000313" key="1">
    <source>
        <dbReference type="EMBL" id="AUV81274.1"/>
    </source>
</evidence>
<keyword evidence="2" id="KW-1185">Reference proteome</keyword>
<accession>A0A2I8VHA7</accession>
<evidence type="ECO:0000313" key="2">
    <source>
        <dbReference type="Proteomes" id="UP000236584"/>
    </source>
</evidence>
<organism evidence="1 2">
    <name type="scientific">Salinigranum rubrum</name>
    <dbReference type="NCBI Taxonomy" id="755307"/>
    <lineage>
        <taxon>Archaea</taxon>
        <taxon>Methanobacteriati</taxon>
        <taxon>Methanobacteriota</taxon>
        <taxon>Stenosarchaea group</taxon>
        <taxon>Halobacteria</taxon>
        <taxon>Halobacteriales</taxon>
        <taxon>Haloferacaceae</taxon>
        <taxon>Salinigranum</taxon>
    </lineage>
</organism>
<gene>
    <name evidence="1" type="ORF">C2R22_06015</name>
</gene>
<dbReference type="EMBL" id="CP026309">
    <property type="protein sequence ID" value="AUV81274.1"/>
    <property type="molecule type" value="Genomic_DNA"/>
</dbReference>
<dbReference type="GeneID" id="35591627"/>
<dbReference type="AlphaFoldDB" id="A0A2I8VHA7"/>